<dbReference type="InterPro" id="IPR004960">
    <property type="entry name" value="LipA_acyltrans"/>
</dbReference>
<keyword evidence="5 7" id="KW-0472">Membrane</keyword>
<dbReference type="PANTHER" id="PTHR30606:SF9">
    <property type="entry name" value="LIPID A BIOSYNTHESIS LAUROYLTRANSFERASE"/>
    <property type="match status" value="1"/>
</dbReference>
<gene>
    <name evidence="8" type="ORF">J3U87_28510</name>
</gene>
<dbReference type="Pfam" id="PF03279">
    <property type="entry name" value="Lip_A_acyltrans"/>
    <property type="match status" value="1"/>
</dbReference>
<proteinExistence type="predicted"/>
<dbReference type="PIRSF" id="PIRSF028561">
    <property type="entry name" value="Ac_Trasf"/>
    <property type="match status" value="1"/>
</dbReference>
<dbReference type="CDD" id="cd07984">
    <property type="entry name" value="LPLAT_LABLAT-like"/>
    <property type="match status" value="1"/>
</dbReference>
<keyword evidence="7" id="KW-0812">Transmembrane</keyword>
<evidence type="ECO:0000313" key="8">
    <source>
        <dbReference type="EMBL" id="QTD49548.1"/>
    </source>
</evidence>
<evidence type="ECO:0000256" key="5">
    <source>
        <dbReference type="ARBA" id="ARBA00023136"/>
    </source>
</evidence>
<evidence type="ECO:0000256" key="4">
    <source>
        <dbReference type="ARBA" id="ARBA00022679"/>
    </source>
</evidence>
<evidence type="ECO:0000256" key="3">
    <source>
        <dbReference type="ARBA" id="ARBA00022519"/>
    </source>
</evidence>
<dbReference type="Proteomes" id="UP000663929">
    <property type="component" value="Chromosome"/>
</dbReference>
<keyword evidence="7" id="KW-1133">Transmembrane helix</keyword>
<dbReference type="AlphaFoldDB" id="A0A8A4TL15"/>
<evidence type="ECO:0000313" key="9">
    <source>
        <dbReference type="Proteomes" id="UP000663929"/>
    </source>
</evidence>
<comment type="subcellular location">
    <subcellularLocation>
        <location evidence="1">Cell inner membrane</location>
    </subcellularLocation>
</comment>
<evidence type="ECO:0008006" key="10">
    <source>
        <dbReference type="Google" id="ProtNLM"/>
    </source>
</evidence>
<organism evidence="8 9">
    <name type="scientific">Sulfidibacter corallicola</name>
    <dbReference type="NCBI Taxonomy" id="2818388"/>
    <lineage>
        <taxon>Bacteria</taxon>
        <taxon>Pseudomonadati</taxon>
        <taxon>Acidobacteriota</taxon>
        <taxon>Holophagae</taxon>
        <taxon>Acanthopleuribacterales</taxon>
        <taxon>Acanthopleuribacteraceae</taxon>
        <taxon>Sulfidibacter</taxon>
    </lineage>
</organism>
<keyword evidence="6" id="KW-0012">Acyltransferase</keyword>
<keyword evidence="3" id="KW-0997">Cell inner membrane</keyword>
<dbReference type="RefSeq" id="WP_237379179.1">
    <property type="nucleotide sequence ID" value="NZ_CP071793.1"/>
</dbReference>
<dbReference type="GO" id="GO:0016746">
    <property type="term" value="F:acyltransferase activity"/>
    <property type="evidence" value="ECO:0007669"/>
    <property type="project" value="UniProtKB-KW"/>
</dbReference>
<name>A0A8A4TL15_SULCO</name>
<evidence type="ECO:0000256" key="1">
    <source>
        <dbReference type="ARBA" id="ARBA00004533"/>
    </source>
</evidence>
<evidence type="ECO:0000256" key="2">
    <source>
        <dbReference type="ARBA" id="ARBA00022475"/>
    </source>
</evidence>
<dbReference type="GO" id="GO:0009247">
    <property type="term" value="P:glycolipid biosynthetic process"/>
    <property type="evidence" value="ECO:0007669"/>
    <property type="project" value="UniProtKB-ARBA"/>
</dbReference>
<reference evidence="8" key="1">
    <citation type="submission" date="2021-03" db="EMBL/GenBank/DDBJ databases">
        <title>Acanthopleuribacteraceae sp. M133.</title>
        <authorList>
            <person name="Wang G."/>
        </authorList>
    </citation>
    <scope>NUCLEOTIDE SEQUENCE</scope>
    <source>
        <strain evidence="8">M133</strain>
    </source>
</reference>
<sequence>MSRAEWASKAERGNEFWVKVGFRLLNLLGYHLSAFLLIFVIGYFFLTGRQSRRASLAYLRRVFRCRDERTGAERRFEVSPRRLSWWHAYRHHMAFGLNVLDRMYFWQGRIDRFEFTWHGSEHLRERDEDRGMLLVGAHFGSFDAARALSLKKSVRINVVMYRAHAQKLNTILNAVGPQANLNVIELDSADIDKVFELKNLIEAGEIVAILADRLPPFGKARYCWIPFLGKEAAFPQNTWVLASLLECPVYFTAGIRTGWRRYHVFVEPLSDRVRLPRRERALRMQEIIGSYAARLEALCLRHPYQWFNFFPFWDDPDQTEQQRA</sequence>
<feature type="transmembrane region" description="Helical" evidence="7">
    <location>
        <begin position="27"/>
        <end position="46"/>
    </location>
</feature>
<dbReference type="PANTHER" id="PTHR30606">
    <property type="entry name" value="LIPID A BIOSYNTHESIS LAUROYL ACYLTRANSFERASE"/>
    <property type="match status" value="1"/>
</dbReference>
<keyword evidence="9" id="KW-1185">Reference proteome</keyword>
<evidence type="ECO:0000256" key="6">
    <source>
        <dbReference type="ARBA" id="ARBA00023315"/>
    </source>
</evidence>
<dbReference type="InterPro" id="IPR014548">
    <property type="entry name" value="Ac_Trasf"/>
</dbReference>
<evidence type="ECO:0000256" key="7">
    <source>
        <dbReference type="SAM" id="Phobius"/>
    </source>
</evidence>
<dbReference type="EMBL" id="CP071793">
    <property type="protein sequence ID" value="QTD49548.1"/>
    <property type="molecule type" value="Genomic_DNA"/>
</dbReference>
<dbReference type="KEGG" id="scor:J3U87_28510"/>
<accession>A0A8A4TL15</accession>
<protein>
    <recommendedName>
        <fullName evidence="10">Acyltransferase</fullName>
    </recommendedName>
</protein>
<dbReference type="GO" id="GO:0005886">
    <property type="term" value="C:plasma membrane"/>
    <property type="evidence" value="ECO:0007669"/>
    <property type="project" value="UniProtKB-SubCell"/>
</dbReference>
<keyword evidence="4" id="KW-0808">Transferase</keyword>
<keyword evidence="2" id="KW-1003">Cell membrane</keyword>